<protein>
    <recommendedName>
        <fullName evidence="4">NADP-dependent oxidoreductase domain-containing protein</fullName>
    </recommendedName>
</protein>
<evidence type="ECO:0000256" key="1">
    <source>
        <dbReference type="ARBA" id="ARBA00007905"/>
    </source>
</evidence>
<dbReference type="CDD" id="cd19120">
    <property type="entry name" value="AKR_AKR3C2-3"/>
    <property type="match status" value="1"/>
</dbReference>
<proteinExistence type="inferred from homology"/>
<reference evidence="5 6" key="1">
    <citation type="journal article" date="2024" name="Commun. Biol.">
        <title>Comparative genomic analysis of thermophilic fungi reveals convergent evolutionary adaptations and gene losses.</title>
        <authorList>
            <person name="Steindorff A.S."/>
            <person name="Aguilar-Pontes M.V."/>
            <person name="Robinson A.J."/>
            <person name="Andreopoulos B."/>
            <person name="LaButti K."/>
            <person name="Kuo A."/>
            <person name="Mondo S."/>
            <person name="Riley R."/>
            <person name="Otillar R."/>
            <person name="Haridas S."/>
            <person name="Lipzen A."/>
            <person name="Grimwood J."/>
            <person name="Schmutz J."/>
            <person name="Clum A."/>
            <person name="Reid I.D."/>
            <person name="Moisan M.C."/>
            <person name="Butler G."/>
            <person name="Nguyen T.T.M."/>
            <person name="Dewar K."/>
            <person name="Conant G."/>
            <person name="Drula E."/>
            <person name="Henrissat B."/>
            <person name="Hansel C."/>
            <person name="Singer S."/>
            <person name="Hutchinson M.I."/>
            <person name="de Vries R.P."/>
            <person name="Natvig D.O."/>
            <person name="Powell A.J."/>
            <person name="Tsang A."/>
            <person name="Grigoriev I.V."/>
        </authorList>
    </citation>
    <scope>NUCLEOTIDE SEQUENCE [LARGE SCALE GENOMIC DNA]</scope>
    <source>
        <strain evidence="5 6">ATCC 24622</strain>
    </source>
</reference>
<dbReference type="EMBL" id="JAZHXJ010000139">
    <property type="protein sequence ID" value="KAL1872317.1"/>
    <property type="molecule type" value="Genomic_DNA"/>
</dbReference>
<keyword evidence="6" id="KW-1185">Reference proteome</keyword>
<name>A0ABR3X9H1_9PEZI</name>
<dbReference type="InterPro" id="IPR018170">
    <property type="entry name" value="Aldo/ket_reductase_CS"/>
</dbReference>
<gene>
    <name evidence="5" type="ORF">VTK73DRAFT_1548</name>
</gene>
<evidence type="ECO:0000259" key="4">
    <source>
        <dbReference type="Pfam" id="PF00248"/>
    </source>
</evidence>
<dbReference type="PIRSF" id="PIRSF000097">
    <property type="entry name" value="AKR"/>
    <property type="match status" value="1"/>
</dbReference>
<evidence type="ECO:0000256" key="2">
    <source>
        <dbReference type="ARBA" id="ARBA00022857"/>
    </source>
</evidence>
<accession>A0ABR3X9H1</accession>
<dbReference type="Proteomes" id="UP001586593">
    <property type="component" value="Unassembled WGS sequence"/>
</dbReference>
<organism evidence="5 6">
    <name type="scientific">Phialemonium thermophilum</name>
    <dbReference type="NCBI Taxonomy" id="223376"/>
    <lineage>
        <taxon>Eukaryota</taxon>
        <taxon>Fungi</taxon>
        <taxon>Dikarya</taxon>
        <taxon>Ascomycota</taxon>
        <taxon>Pezizomycotina</taxon>
        <taxon>Sordariomycetes</taxon>
        <taxon>Sordariomycetidae</taxon>
        <taxon>Cephalothecales</taxon>
        <taxon>Cephalothecaceae</taxon>
        <taxon>Phialemonium</taxon>
    </lineage>
</organism>
<dbReference type="Pfam" id="PF00248">
    <property type="entry name" value="Aldo_ket_red"/>
    <property type="match status" value="1"/>
</dbReference>
<dbReference type="Gene3D" id="3.20.20.100">
    <property type="entry name" value="NADP-dependent oxidoreductase domain"/>
    <property type="match status" value="1"/>
</dbReference>
<evidence type="ECO:0000256" key="3">
    <source>
        <dbReference type="ARBA" id="ARBA00023002"/>
    </source>
</evidence>
<dbReference type="PRINTS" id="PR00069">
    <property type="entry name" value="ALDKETRDTASE"/>
</dbReference>
<dbReference type="PANTHER" id="PTHR43827:SF3">
    <property type="entry name" value="NADP-DEPENDENT OXIDOREDUCTASE DOMAIN-CONTAINING PROTEIN"/>
    <property type="match status" value="1"/>
</dbReference>
<evidence type="ECO:0000313" key="5">
    <source>
        <dbReference type="EMBL" id="KAL1872317.1"/>
    </source>
</evidence>
<dbReference type="InterPro" id="IPR036812">
    <property type="entry name" value="NAD(P)_OxRdtase_dom_sf"/>
</dbReference>
<dbReference type="InterPro" id="IPR020471">
    <property type="entry name" value="AKR"/>
</dbReference>
<dbReference type="PROSITE" id="PS00062">
    <property type="entry name" value="ALDOKETO_REDUCTASE_2"/>
    <property type="match status" value="1"/>
</dbReference>
<dbReference type="SUPFAM" id="SSF51430">
    <property type="entry name" value="NAD(P)-linked oxidoreductase"/>
    <property type="match status" value="1"/>
</dbReference>
<comment type="caution">
    <text evidence="5">The sequence shown here is derived from an EMBL/GenBank/DDBJ whole genome shotgun (WGS) entry which is preliminary data.</text>
</comment>
<dbReference type="InterPro" id="IPR044494">
    <property type="entry name" value="AKR3C2/3"/>
</dbReference>
<comment type="similarity">
    <text evidence="1">Belongs to the aldo/keto reductase family.</text>
</comment>
<dbReference type="InterPro" id="IPR023210">
    <property type="entry name" value="NADP_OxRdtase_dom"/>
</dbReference>
<evidence type="ECO:0000313" key="6">
    <source>
        <dbReference type="Proteomes" id="UP001586593"/>
    </source>
</evidence>
<sequence length="291" mass="32224">MLGNKMKADPPATPVAYGTGTAWFKSADAGFNHAAVDAILMALSLGYRHIDGAQMYNTEAEIGHAIKESNIARSNIFLTTKTVDLEDVEAALEASLEKLNTSYVDLYLIHSPFAAKSREQLQAAWHGMEQCLRRGLARNIGLSNFAVVHIQTILQTAVVTPAVNQIELHPYLRQPGLLDFLRSQNIAVQAVATLTPLTKMAGCSVCQECKRLAAKYGVSESSVLLRWAIDQGALPVTTSRKRDRLQQYITDIPKFHLTSDEIQSINQAAGDKYFREFFAEEFRTLDAQNEH</sequence>
<dbReference type="PANTHER" id="PTHR43827">
    <property type="entry name" value="2,5-DIKETO-D-GLUCONIC ACID REDUCTASE"/>
    <property type="match status" value="1"/>
</dbReference>
<feature type="domain" description="NADP-dependent oxidoreductase" evidence="4">
    <location>
        <begin position="20"/>
        <end position="268"/>
    </location>
</feature>
<keyword evidence="3" id="KW-0560">Oxidoreductase</keyword>
<dbReference type="PROSITE" id="PS00798">
    <property type="entry name" value="ALDOKETO_REDUCTASE_1"/>
    <property type="match status" value="1"/>
</dbReference>
<keyword evidence="2" id="KW-0521">NADP</keyword>